<dbReference type="InterPro" id="IPR013767">
    <property type="entry name" value="PAS_fold"/>
</dbReference>
<dbReference type="OrthoDB" id="23692at2"/>
<dbReference type="STRING" id="589385.SAMN05421504_102563"/>
<dbReference type="Gene3D" id="3.30.450.20">
    <property type="entry name" value="PAS domain"/>
    <property type="match status" value="3"/>
</dbReference>
<dbReference type="PANTHER" id="PTHR44757">
    <property type="entry name" value="DIGUANYLATE CYCLASE DGCP"/>
    <property type="match status" value="1"/>
</dbReference>
<dbReference type="Proteomes" id="UP000199515">
    <property type="component" value="Unassembled WGS sequence"/>
</dbReference>
<feature type="domain" description="GGDEF" evidence="4">
    <location>
        <begin position="525"/>
        <end position="659"/>
    </location>
</feature>
<dbReference type="InterPro" id="IPR035965">
    <property type="entry name" value="PAS-like_dom_sf"/>
</dbReference>
<dbReference type="SMART" id="SM00267">
    <property type="entry name" value="GGDEF"/>
    <property type="match status" value="1"/>
</dbReference>
<dbReference type="CDD" id="cd00130">
    <property type="entry name" value="PAS"/>
    <property type="match status" value="3"/>
</dbReference>
<dbReference type="InterPro" id="IPR001633">
    <property type="entry name" value="EAL_dom"/>
</dbReference>
<dbReference type="SUPFAM" id="SSF141868">
    <property type="entry name" value="EAL domain-like"/>
    <property type="match status" value="1"/>
</dbReference>
<dbReference type="EMBL" id="FNON01000002">
    <property type="protein sequence ID" value="SDX17864.1"/>
    <property type="molecule type" value="Genomic_DNA"/>
</dbReference>
<dbReference type="PANTHER" id="PTHR44757:SF2">
    <property type="entry name" value="BIOFILM ARCHITECTURE MAINTENANCE PROTEIN MBAA"/>
    <property type="match status" value="1"/>
</dbReference>
<reference evidence="5 6" key="1">
    <citation type="submission" date="2016-10" db="EMBL/GenBank/DDBJ databases">
        <authorList>
            <person name="de Groot N.N."/>
        </authorList>
    </citation>
    <scope>NUCLEOTIDE SEQUENCE [LARGE SCALE GENOMIC DNA]</scope>
    <source>
        <strain evidence="5 6">CPCC 202699</strain>
    </source>
</reference>
<feature type="domain" description="PAS" evidence="1">
    <location>
        <begin position="364"/>
        <end position="408"/>
    </location>
</feature>
<evidence type="ECO:0000313" key="6">
    <source>
        <dbReference type="Proteomes" id="UP000199515"/>
    </source>
</evidence>
<dbReference type="SUPFAM" id="SSF55073">
    <property type="entry name" value="Nucleotide cyclase"/>
    <property type="match status" value="1"/>
</dbReference>
<dbReference type="PROSITE" id="PS50883">
    <property type="entry name" value="EAL"/>
    <property type="match status" value="1"/>
</dbReference>
<feature type="domain" description="EAL" evidence="3">
    <location>
        <begin position="668"/>
        <end position="922"/>
    </location>
</feature>
<dbReference type="PROSITE" id="PS50113">
    <property type="entry name" value="PAC"/>
    <property type="match status" value="1"/>
</dbReference>
<dbReference type="Pfam" id="PF00563">
    <property type="entry name" value="EAL"/>
    <property type="match status" value="1"/>
</dbReference>
<sequence>MEADFPDGRLAVGSRLSRGIVADLSLSTESAVIWSLGLTDGTVSWLPGLELVLGMAGSSEYEVRARLLELIEPLVSAARAQDDEQDLELEQRFETPCGATRWVRFRARSVRTGGTYNLLGIAADATARHEDKKAMADLTDRYRLLVELSPDAIIVHEAKRLVYVNSAAIRFLGATSAAELLGKEITEIVDRASIPGILKRLESLVSPGSMTQPAQAVLKRLDGGMLSIETVSVRTTWEGRPAFQVIMRDVSAQRAAEATLRYQAALVSHVSDAIIATSDDGVVTSWNPAAEAVYGRSAAEAVGRRVDEVVGAALDPLAVLLAGGVIQATHRHVDGRALAIRVSAAEMNDGYVLVCADETARRRAEEHFKTVVASLDEGVVVVGPTGLIESANPAAQRIFGMRESDLVGIESTSLELYDERGQRIPPEAYPAQEAQCKMTSRSRRVVRVRRPDGRNVWLSLTSRLLDFGDTAPASVVTSFTDITERRAIGERLEHEATHDPLTELANRTLVLSRLSAALRRPGRADITTVLFIDLDKFKVINDSLGHSVGDKVLRIAGERLHRAVHREDLVGRLGGDEFVVVTNTVVDPAEIRALAQHLREYLTEPITVNGRQLHIDASIGIVMADSCDGRTAEDLLRDADVAMYQAKTLGRGRHEFFDVELRERMQRRLRLEQDLRDALPNEQLWTAYQPVVDLQTGRMVAVEALMRWNHPQHGAISPVEFISLAEESDLINVIGTHMLRSTTRELAARRAEHDIDIHLKVNLSVRQLDDPQLVPVVQDALATTGLPANALCLEVTESALMRDHVAAAEILSSLRDVGVRLAIDDFGTGYSSLAQLQRLTLDTLKIDRSFITGIGTSRDAEAIVTSIIAMAHAVDLTVIAEGVETQDQLEILHDLGCDQAQGFYLGRPSPAHDLFPNVASFRCHKA</sequence>
<dbReference type="NCBIfam" id="TIGR00254">
    <property type="entry name" value="GGDEF"/>
    <property type="match status" value="1"/>
</dbReference>
<dbReference type="InterPro" id="IPR000160">
    <property type="entry name" value="GGDEF_dom"/>
</dbReference>
<dbReference type="InterPro" id="IPR035919">
    <property type="entry name" value="EAL_sf"/>
</dbReference>
<dbReference type="CDD" id="cd01948">
    <property type="entry name" value="EAL"/>
    <property type="match status" value="1"/>
</dbReference>
<feature type="domain" description="PAS" evidence="1">
    <location>
        <begin position="259"/>
        <end position="304"/>
    </location>
</feature>
<dbReference type="SMART" id="SM00086">
    <property type="entry name" value="PAC"/>
    <property type="match status" value="3"/>
</dbReference>
<evidence type="ECO:0000259" key="1">
    <source>
        <dbReference type="PROSITE" id="PS50112"/>
    </source>
</evidence>
<protein>
    <submittedName>
        <fullName evidence="5">PAS domain S-box-containing protein/diguanylate cyclase (GGDEF) domain-containing protein</fullName>
    </submittedName>
</protein>
<dbReference type="SUPFAM" id="SSF55785">
    <property type="entry name" value="PYP-like sensor domain (PAS domain)"/>
    <property type="match status" value="3"/>
</dbReference>
<dbReference type="Pfam" id="PF00989">
    <property type="entry name" value="PAS"/>
    <property type="match status" value="1"/>
</dbReference>
<dbReference type="Pfam" id="PF08448">
    <property type="entry name" value="PAS_4"/>
    <property type="match status" value="1"/>
</dbReference>
<dbReference type="AlphaFoldDB" id="A0A1H2ZLZ9"/>
<dbReference type="SMART" id="SM00052">
    <property type="entry name" value="EAL"/>
    <property type="match status" value="1"/>
</dbReference>
<dbReference type="InterPro" id="IPR013656">
    <property type="entry name" value="PAS_4"/>
</dbReference>
<dbReference type="Gene3D" id="3.30.70.270">
    <property type="match status" value="1"/>
</dbReference>
<dbReference type="Pfam" id="PF00990">
    <property type="entry name" value="GGDEF"/>
    <property type="match status" value="1"/>
</dbReference>
<name>A0A1H2ZLZ9_9PSEU</name>
<dbReference type="Pfam" id="PF13426">
    <property type="entry name" value="PAS_9"/>
    <property type="match status" value="1"/>
</dbReference>
<organism evidence="5 6">
    <name type="scientific">Amycolatopsis xylanica</name>
    <dbReference type="NCBI Taxonomy" id="589385"/>
    <lineage>
        <taxon>Bacteria</taxon>
        <taxon>Bacillati</taxon>
        <taxon>Actinomycetota</taxon>
        <taxon>Actinomycetes</taxon>
        <taxon>Pseudonocardiales</taxon>
        <taxon>Pseudonocardiaceae</taxon>
        <taxon>Amycolatopsis</taxon>
    </lineage>
</organism>
<dbReference type="NCBIfam" id="TIGR00229">
    <property type="entry name" value="sensory_box"/>
    <property type="match status" value="3"/>
</dbReference>
<gene>
    <name evidence="5" type="ORF">SAMN05421504_102563</name>
</gene>
<dbReference type="CDD" id="cd01949">
    <property type="entry name" value="GGDEF"/>
    <property type="match status" value="1"/>
</dbReference>
<evidence type="ECO:0000259" key="2">
    <source>
        <dbReference type="PROSITE" id="PS50113"/>
    </source>
</evidence>
<accession>A0A1H2ZLZ9</accession>
<feature type="domain" description="PAC" evidence="2">
    <location>
        <begin position="439"/>
        <end position="494"/>
    </location>
</feature>
<evidence type="ECO:0000259" key="4">
    <source>
        <dbReference type="PROSITE" id="PS50887"/>
    </source>
</evidence>
<proteinExistence type="predicted"/>
<dbReference type="InterPro" id="IPR001610">
    <property type="entry name" value="PAC"/>
</dbReference>
<dbReference type="InterPro" id="IPR029787">
    <property type="entry name" value="Nucleotide_cyclase"/>
</dbReference>
<evidence type="ECO:0000259" key="3">
    <source>
        <dbReference type="PROSITE" id="PS50883"/>
    </source>
</evidence>
<dbReference type="PROSITE" id="PS50887">
    <property type="entry name" value="GGDEF"/>
    <property type="match status" value="1"/>
</dbReference>
<dbReference type="InterPro" id="IPR043128">
    <property type="entry name" value="Rev_trsase/Diguanyl_cyclase"/>
</dbReference>
<dbReference type="RefSeq" id="WP_091288430.1">
    <property type="nucleotide sequence ID" value="NZ_FNON01000002.1"/>
</dbReference>
<dbReference type="InterPro" id="IPR052155">
    <property type="entry name" value="Biofilm_reg_signaling"/>
</dbReference>
<evidence type="ECO:0000313" key="5">
    <source>
        <dbReference type="EMBL" id="SDX17864.1"/>
    </source>
</evidence>
<dbReference type="Gene3D" id="3.20.20.450">
    <property type="entry name" value="EAL domain"/>
    <property type="match status" value="1"/>
</dbReference>
<keyword evidence="6" id="KW-1185">Reference proteome</keyword>
<dbReference type="InterPro" id="IPR000700">
    <property type="entry name" value="PAS-assoc_C"/>
</dbReference>
<dbReference type="PROSITE" id="PS50112">
    <property type="entry name" value="PAS"/>
    <property type="match status" value="2"/>
</dbReference>
<dbReference type="SMART" id="SM00091">
    <property type="entry name" value="PAS"/>
    <property type="match status" value="3"/>
</dbReference>
<dbReference type="InterPro" id="IPR000014">
    <property type="entry name" value="PAS"/>
</dbReference>